<sequence length="124" mass="13516">MRRGSFFHRVQALDLALIPRILNSRCFGDVVADAHTTAGEMEIVAERTALRISRSCVMDGCAAAVRRANSFAPKQPRAIRSPYVCVGCLNCCSSVRKTVGIVGIFVAVQSNERHCNDSQLGCCR</sequence>
<dbReference type="Proteomes" id="UP001239111">
    <property type="component" value="Chromosome 1"/>
</dbReference>
<reference evidence="1" key="1">
    <citation type="submission" date="2023-04" db="EMBL/GenBank/DDBJ databases">
        <title>A chromosome-level genome assembly of the parasitoid wasp Eretmocerus hayati.</title>
        <authorList>
            <person name="Zhong Y."/>
            <person name="Liu S."/>
            <person name="Liu Y."/>
        </authorList>
    </citation>
    <scope>NUCLEOTIDE SEQUENCE</scope>
    <source>
        <strain evidence="1">ZJU_SS_LIU_2023</strain>
    </source>
</reference>
<name>A0ACC2Q2Z4_9HYME</name>
<dbReference type="EMBL" id="CM056741">
    <property type="protein sequence ID" value="KAJ8688440.1"/>
    <property type="molecule type" value="Genomic_DNA"/>
</dbReference>
<evidence type="ECO:0000313" key="1">
    <source>
        <dbReference type="EMBL" id="KAJ8688440.1"/>
    </source>
</evidence>
<proteinExistence type="predicted"/>
<protein>
    <submittedName>
        <fullName evidence="1">Uncharacterized protein</fullName>
    </submittedName>
</protein>
<evidence type="ECO:0000313" key="2">
    <source>
        <dbReference type="Proteomes" id="UP001239111"/>
    </source>
</evidence>
<accession>A0ACC2Q2Z4</accession>
<comment type="caution">
    <text evidence="1">The sequence shown here is derived from an EMBL/GenBank/DDBJ whole genome shotgun (WGS) entry which is preliminary data.</text>
</comment>
<keyword evidence="2" id="KW-1185">Reference proteome</keyword>
<gene>
    <name evidence="1" type="ORF">QAD02_024235</name>
</gene>
<organism evidence="1 2">
    <name type="scientific">Eretmocerus hayati</name>
    <dbReference type="NCBI Taxonomy" id="131215"/>
    <lineage>
        <taxon>Eukaryota</taxon>
        <taxon>Metazoa</taxon>
        <taxon>Ecdysozoa</taxon>
        <taxon>Arthropoda</taxon>
        <taxon>Hexapoda</taxon>
        <taxon>Insecta</taxon>
        <taxon>Pterygota</taxon>
        <taxon>Neoptera</taxon>
        <taxon>Endopterygota</taxon>
        <taxon>Hymenoptera</taxon>
        <taxon>Apocrita</taxon>
        <taxon>Proctotrupomorpha</taxon>
        <taxon>Chalcidoidea</taxon>
        <taxon>Aphelinidae</taxon>
        <taxon>Aphelininae</taxon>
        <taxon>Eretmocerus</taxon>
    </lineage>
</organism>